<organism evidence="17 18">
    <name type="scientific">Streptomyces daliensis</name>
    <dbReference type="NCBI Taxonomy" id="299421"/>
    <lineage>
        <taxon>Bacteria</taxon>
        <taxon>Bacillati</taxon>
        <taxon>Actinomycetota</taxon>
        <taxon>Actinomycetes</taxon>
        <taxon>Kitasatosporales</taxon>
        <taxon>Streptomycetaceae</taxon>
        <taxon>Streptomyces</taxon>
    </lineage>
</organism>
<keyword evidence="5 13" id="KW-0133">Cell shape</keyword>
<dbReference type="Gene3D" id="2.60.40.3710">
    <property type="match status" value="1"/>
</dbReference>
<dbReference type="InterPro" id="IPR005490">
    <property type="entry name" value="LD_TPept_cat_dom"/>
</dbReference>
<keyword evidence="18" id="KW-1185">Reference proteome</keyword>
<keyword evidence="3" id="KW-0808">Transferase</keyword>
<reference evidence="17" key="1">
    <citation type="submission" date="2021-04" db="EMBL/GenBank/DDBJ databases">
        <title>Sequencing of actinobacteria type strains.</title>
        <authorList>
            <person name="Nguyen G.-S."/>
            <person name="Wentzel A."/>
        </authorList>
    </citation>
    <scope>NUCLEOTIDE SEQUENCE</scope>
    <source>
        <strain evidence="17">DSM 42095</strain>
    </source>
</reference>
<dbReference type="SUPFAM" id="SSF141523">
    <property type="entry name" value="L,D-transpeptidase catalytic domain-like"/>
    <property type="match status" value="1"/>
</dbReference>
<evidence type="ECO:0000256" key="6">
    <source>
        <dbReference type="ARBA" id="ARBA00022984"/>
    </source>
</evidence>
<keyword evidence="8" id="KW-0564">Palmitate</keyword>
<feature type="region of interest" description="Disordered" evidence="14">
    <location>
        <begin position="1"/>
        <end position="22"/>
    </location>
</feature>
<keyword evidence="7 15" id="KW-0472">Membrane</keyword>
<evidence type="ECO:0000313" key="17">
    <source>
        <dbReference type="EMBL" id="MBR7675069.1"/>
    </source>
</evidence>
<feature type="active site" description="Nucleophile" evidence="13">
    <location>
        <position position="355"/>
    </location>
</feature>
<dbReference type="FunFam" id="2.40.440.10:FF:000005">
    <property type="entry name" value="L,D-transpeptidase 2"/>
    <property type="match status" value="1"/>
</dbReference>
<evidence type="ECO:0000256" key="14">
    <source>
        <dbReference type="SAM" id="MobiDB-lite"/>
    </source>
</evidence>
<dbReference type="GO" id="GO:0016746">
    <property type="term" value="F:acyltransferase activity"/>
    <property type="evidence" value="ECO:0007669"/>
    <property type="project" value="UniProtKB-KW"/>
</dbReference>
<dbReference type="GO" id="GO:0018104">
    <property type="term" value="P:peptidoglycan-protein cross-linking"/>
    <property type="evidence" value="ECO:0007669"/>
    <property type="project" value="TreeGrafter"/>
</dbReference>
<dbReference type="Pfam" id="PF03734">
    <property type="entry name" value="YkuD"/>
    <property type="match status" value="1"/>
</dbReference>
<keyword evidence="15" id="KW-1133">Transmembrane helix</keyword>
<evidence type="ECO:0000256" key="12">
    <source>
        <dbReference type="ARBA" id="ARBA00060592"/>
    </source>
</evidence>
<dbReference type="InterPro" id="IPR050979">
    <property type="entry name" value="LD-transpeptidase"/>
</dbReference>
<dbReference type="Pfam" id="PF17964">
    <property type="entry name" value="Big_10"/>
    <property type="match status" value="1"/>
</dbReference>
<keyword evidence="15" id="KW-0812">Transmembrane</keyword>
<comment type="pathway">
    <text evidence="12">Glycan biosynthesis.</text>
</comment>
<dbReference type="Proteomes" id="UP000675554">
    <property type="component" value="Unassembled WGS sequence"/>
</dbReference>
<dbReference type="GO" id="GO:0005576">
    <property type="term" value="C:extracellular region"/>
    <property type="evidence" value="ECO:0007669"/>
    <property type="project" value="TreeGrafter"/>
</dbReference>
<evidence type="ECO:0000256" key="13">
    <source>
        <dbReference type="PROSITE-ProRule" id="PRU01373"/>
    </source>
</evidence>
<proteinExistence type="predicted"/>
<evidence type="ECO:0000313" key="18">
    <source>
        <dbReference type="Proteomes" id="UP000675554"/>
    </source>
</evidence>
<name>A0A8T4ISJ7_9ACTN</name>
<evidence type="ECO:0000256" key="9">
    <source>
        <dbReference type="ARBA" id="ARBA00023288"/>
    </source>
</evidence>
<dbReference type="InterPro" id="IPR038063">
    <property type="entry name" value="Transpep_catalytic_dom"/>
</dbReference>
<evidence type="ECO:0000256" key="10">
    <source>
        <dbReference type="ARBA" id="ARBA00023315"/>
    </source>
</evidence>
<dbReference type="EMBL" id="JAGSMN010000424">
    <property type="protein sequence ID" value="MBR7675069.1"/>
    <property type="molecule type" value="Genomic_DNA"/>
</dbReference>
<keyword evidence="11 13" id="KW-0961">Cell wall biogenesis/degradation</keyword>
<comment type="pathway">
    <text evidence="1 13">Cell wall biogenesis; peptidoglycan biosynthesis.</text>
</comment>
<dbReference type="CDD" id="cd16913">
    <property type="entry name" value="YkuD_like"/>
    <property type="match status" value="1"/>
</dbReference>
<evidence type="ECO:0000259" key="16">
    <source>
        <dbReference type="PROSITE" id="PS52029"/>
    </source>
</evidence>
<evidence type="ECO:0000256" key="11">
    <source>
        <dbReference type="ARBA" id="ARBA00023316"/>
    </source>
</evidence>
<evidence type="ECO:0000256" key="8">
    <source>
        <dbReference type="ARBA" id="ARBA00023139"/>
    </source>
</evidence>
<accession>A0A8T4ISJ7</accession>
<comment type="caution">
    <text evidence="17">The sequence shown here is derived from an EMBL/GenBank/DDBJ whole genome shotgun (WGS) entry which is preliminary data.</text>
</comment>
<evidence type="ECO:0000256" key="5">
    <source>
        <dbReference type="ARBA" id="ARBA00022960"/>
    </source>
</evidence>
<dbReference type="PANTHER" id="PTHR30582">
    <property type="entry name" value="L,D-TRANSPEPTIDASE"/>
    <property type="match status" value="1"/>
</dbReference>
<dbReference type="GO" id="GO:0008360">
    <property type="term" value="P:regulation of cell shape"/>
    <property type="evidence" value="ECO:0007669"/>
    <property type="project" value="UniProtKB-UniRule"/>
</dbReference>
<sequence length="416" mass="45064">MEWSECDGGASGAKGAEPARGRFRTPRKWLSAVLAASVCALSAACGVAAEGKPSARSIRVTPHDEATGVRAADPLEVSVREGRLERVRVLRKGDAQRRALPGRLSGDGRTWQPAEEAGKLALASEYTVDVVALDGNGRRTARHTTFRTQVPEHRFIGFFTPEHRQTVGTGMIPSIDFTRPVADRAAVERAITVRAEPSVEIAAHWFGRSRLDFRPRTYWRPGTRVTLDLRLRDVKAAPGVYGVQHKRVHFTVGRDQRSVVDAARHTMTVLRDGAVADRVPVTAGAPGNPTYNGRMVVSEKFDVTRMNGRTVGFGGEYDIEDVPHAMRLTDSGTFLHGNYWAPKSTFGSANVSHGCVGLRDTKGGSPGSPAGTFFRGSLVGDVIEVRGSDERTVAPDNGLGGWNMDWASWRAGSALR</sequence>
<keyword evidence="6 13" id="KW-0573">Peptidoglycan synthesis</keyword>
<feature type="domain" description="L,D-TPase catalytic" evidence="16">
    <location>
        <begin position="256"/>
        <end position="386"/>
    </location>
</feature>
<dbReference type="GO" id="GO:0071555">
    <property type="term" value="P:cell wall organization"/>
    <property type="evidence" value="ECO:0007669"/>
    <property type="project" value="UniProtKB-UniRule"/>
</dbReference>
<dbReference type="Gene3D" id="2.60.40.3780">
    <property type="match status" value="1"/>
</dbReference>
<evidence type="ECO:0000256" key="15">
    <source>
        <dbReference type="SAM" id="Phobius"/>
    </source>
</evidence>
<dbReference type="PANTHER" id="PTHR30582:SF2">
    <property type="entry name" value="L,D-TRANSPEPTIDASE YCIB-RELATED"/>
    <property type="match status" value="1"/>
</dbReference>
<keyword evidence="10" id="KW-0012">Acyltransferase</keyword>
<feature type="active site" description="Proton donor/acceptor" evidence="13">
    <location>
        <position position="336"/>
    </location>
</feature>
<dbReference type="GO" id="GO:0071972">
    <property type="term" value="F:peptidoglycan L,D-transpeptidase activity"/>
    <property type="evidence" value="ECO:0007669"/>
    <property type="project" value="TreeGrafter"/>
</dbReference>
<keyword evidence="2" id="KW-1003">Cell membrane</keyword>
<evidence type="ECO:0000256" key="1">
    <source>
        <dbReference type="ARBA" id="ARBA00004752"/>
    </source>
</evidence>
<evidence type="ECO:0000256" key="7">
    <source>
        <dbReference type="ARBA" id="ARBA00023136"/>
    </source>
</evidence>
<dbReference type="Gene3D" id="2.40.440.10">
    <property type="entry name" value="L,D-transpeptidase catalytic domain-like"/>
    <property type="match status" value="1"/>
</dbReference>
<evidence type="ECO:0000256" key="2">
    <source>
        <dbReference type="ARBA" id="ARBA00022475"/>
    </source>
</evidence>
<dbReference type="PROSITE" id="PS52029">
    <property type="entry name" value="LD_TPASE"/>
    <property type="match status" value="1"/>
</dbReference>
<feature type="transmembrane region" description="Helical" evidence="15">
    <location>
        <begin position="29"/>
        <end position="49"/>
    </location>
</feature>
<evidence type="ECO:0000256" key="3">
    <source>
        <dbReference type="ARBA" id="ARBA00022679"/>
    </source>
</evidence>
<dbReference type="InterPro" id="IPR041280">
    <property type="entry name" value="Big_10"/>
</dbReference>
<keyword evidence="9" id="KW-0449">Lipoprotein</keyword>
<gene>
    <name evidence="17" type="ORF">KDA82_18980</name>
</gene>
<evidence type="ECO:0000256" key="4">
    <source>
        <dbReference type="ARBA" id="ARBA00022729"/>
    </source>
</evidence>
<protein>
    <submittedName>
        <fullName evidence="17">L,D-transpeptidase family protein</fullName>
    </submittedName>
</protein>
<keyword evidence="4" id="KW-0732">Signal</keyword>
<dbReference type="AlphaFoldDB" id="A0A8T4ISJ7"/>